<dbReference type="AlphaFoldDB" id="A0A1W2H834"/>
<organism evidence="1 2">
    <name type="scientific">Aquiflexum balticum DSM 16537</name>
    <dbReference type="NCBI Taxonomy" id="758820"/>
    <lineage>
        <taxon>Bacteria</taxon>
        <taxon>Pseudomonadati</taxon>
        <taxon>Bacteroidota</taxon>
        <taxon>Cytophagia</taxon>
        <taxon>Cytophagales</taxon>
        <taxon>Cyclobacteriaceae</taxon>
        <taxon>Aquiflexum</taxon>
    </lineage>
</organism>
<keyword evidence="2" id="KW-1185">Reference proteome</keyword>
<dbReference type="STRING" id="758820.SAMN00777080_3704"/>
<gene>
    <name evidence="1" type="ORF">SAMN00777080_3704</name>
</gene>
<proteinExistence type="predicted"/>
<dbReference type="Proteomes" id="UP000192333">
    <property type="component" value="Chromosome I"/>
</dbReference>
<protein>
    <recommendedName>
        <fullName evidence="3">DUF4230 domain-containing protein</fullName>
    </recommendedName>
</protein>
<dbReference type="Pfam" id="PF14014">
    <property type="entry name" value="DUF4230"/>
    <property type="match status" value="1"/>
</dbReference>
<dbReference type="InterPro" id="IPR025324">
    <property type="entry name" value="DUF4230"/>
</dbReference>
<dbReference type="RefSeq" id="WP_172805241.1">
    <property type="nucleotide sequence ID" value="NZ_LT838813.1"/>
</dbReference>
<evidence type="ECO:0000313" key="1">
    <source>
        <dbReference type="EMBL" id="SMD45063.1"/>
    </source>
</evidence>
<evidence type="ECO:0000313" key="2">
    <source>
        <dbReference type="Proteomes" id="UP000192333"/>
    </source>
</evidence>
<evidence type="ECO:0008006" key="3">
    <source>
        <dbReference type="Google" id="ProtNLM"/>
    </source>
</evidence>
<dbReference type="PROSITE" id="PS51257">
    <property type="entry name" value="PROKAR_LIPOPROTEIN"/>
    <property type="match status" value="1"/>
</dbReference>
<sequence length="213" mass="24214">MKVKSPITSILTYTIMLFVLASIASSCKKNDRALVVGKIQNASDLATTEFVIDKIVFGTKTKKLAFFKINEASFMAYSQAKVKTGIDLSKIKESDVRIEGDKIHLRLPPIEVINFSYPPASFVEDSLISNPKIFLNKINIRDQEEFFRLAELDIRENLQYMGIVKTTQNHTRQMFNVLLGSLGYKEIYINFENDNLIISQVNLLVNPETLVEQ</sequence>
<dbReference type="EMBL" id="LT838813">
    <property type="protein sequence ID" value="SMD45063.1"/>
    <property type="molecule type" value="Genomic_DNA"/>
</dbReference>
<accession>A0A1W2H834</accession>
<name>A0A1W2H834_9BACT</name>
<reference evidence="2" key="1">
    <citation type="submission" date="2017-04" db="EMBL/GenBank/DDBJ databases">
        <authorList>
            <person name="Varghese N."/>
            <person name="Submissions S."/>
        </authorList>
    </citation>
    <scope>NUCLEOTIDE SEQUENCE [LARGE SCALE GENOMIC DNA]</scope>
    <source>
        <strain evidence="2">DSM 16537</strain>
    </source>
</reference>